<reference evidence="1" key="1">
    <citation type="journal article" date="2015" name="Proc. Natl. Acad. Sci. U.S.A.">
        <title>Networks of energetic and metabolic interactions define dynamics in microbial communities.</title>
        <authorList>
            <person name="Embree M."/>
            <person name="Liu J.K."/>
            <person name="Al-Bassam M.M."/>
            <person name="Zengler K."/>
        </authorList>
    </citation>
    <scope>NUCLEOTIDE SEQUENCE</scope>
</reference>
<dbReference type="EMBL" id="LNQE01001644">
    <property type="protein sequence ID" value="KUG14547.1"/>
    <property type="molecule type" value="Genomic_DNA"/>
</dbReference>
<dbReference type="AlphaFoldDB" id="A0A0W8F2E6"/>
<comment type="caution">
    <text evidence="1">The sequence shown here is derived from an EMBL/GenBank/DDBJ whole genome shotgun (WGS) entry which is preliminary data.</text>
</comment>
<name>A0A0W8F2E6_9ZZZZ</name>
<accession>A0A0W8F2E6</accession>
<protein>
    <submittedName>
        <fullName evidence="1">Uncharacterized protein</fullName>
    </submittedName>
</protein>
<organism evidence="1">
    <name type="scientific">hydrocarbon metagenome</name>
    <dbReference type="NCBI Taxonomy" id="938273"/>
    <lineage>
        <taxon>unclassified sequences</taxon>
        <taxon>metagenomes</taxon>
        <taxon>ecological metagenomes</taxon>
    </lineage>
</organism>
<evidence type="ECO:0000313" key="1">
    <source>
        <dbReference type="EMBL" id="KUG14547.1"/>
    </source>
</evidence>
<proteinExistence type="predicted"/>
<gene>
    <name evidence="1" type="ORF">ASZ90_015804</name>
</gene>
<sequence>MRLEYRERAGELEITTGICAPDGRTAAETSLRAAGILLPVIAGRRD</sequence>